<evidence type="ECO:0000313" key="2">
    <source>
        <dbReference type="RefSeq" id="XP_033459457.1"/>
    </source>
</evidence>
<dbReference type="Proteomes" id="UP000504637">
    <property type="component" value="Unplaced"/>
</dbReference>
<dbReference type="RefSeq" id="XP_033459457.1">
    <property type="nucleotide sequence ID" value="XM_033607041.1"/>
</dbReference>
<dbReference type="GeneID" id="54364841"/>
<reference evidence="2" key="2">
    <citation type="submission" date="2020-04" db="EMBL/GenBank/DDBJ databases">
        <authorList>
            <consortium name="NCBI Genome Project"/>
        </authorList>
    </citation>
    <scope>NUCLEOTIDE SEQUENCE</scope>
    <source>
        <strain evidence="2">CBS 342.82</strain>
    </source>
</reference>
<reference evidence="2" key="3">
    <citation type="submission" date="2025-08" db="UniProtKB">
        <authorList>
            <consortium name="RefSeq"/>
        </authorList>
    </citation>
    <scope>IDENTIFICATION</scope>
    <source>
        <strain evidence="2">CBS 342.82</strain>
    </source>
</reference>
<gene>
    <name evidence="2" type="ORF">K489DRAFT_402153</name>
</gene>
<keyword evidence="1" id="KW-1185">Reference proteome</keyword>
<evidence type="ECO:0000313" key="1">
    <source>
        <dbReference type="Proteomes" id="UP000504637"/>
    </source>
</evidence>
<sequence>MTGTATQSSAERRTTPGQYPFSRFPLSPFLLHFPLCSLLNEIIKGLGNKRHLVFQVQIVRARARGCRWRTRIPESPRHLIGPQPALTPGLALIIFFPAEFSTDETFLICTYAPMASRSGPQGFVIRDAWSSIGCDVIRMYLTTRVLDIMHGDECLGALYSRVPTGWRSRPSCSFPRFRTGAVTSQARSQAAKSCRTVEAAPAMLYPWLVEKARFGSPSTIDTCRSPNGLDIDHQCSTMD</sequence>
<proteinExistence type="predicted"/>
<protein>
    <submittedName>
        <fullName evidence="2">Uncharacterized protein</fullName>
    </submittedName>
</protein>
<reference evidence="2" key="1">
    <citation type="submission" date="2020-01" db="EMBL/GenBank/DDBJ databases">
        <authorList>
            <consortium name="DOE Joint Genome Institute"/>
            <person name="Haridas S."/>
            <person name="Albert R."/>
            <person name="Binder M."/>
            <person name="Bloem J."/>
            <person name="Labutti K."/>
            <person name="Salamov A."/>
            <person name="Andreopoulos B."/>
            <person name="Baker S.E."/>
            <person name="Barry K."/>
            <person name="Bills G."/>
            <person name="Bluhm B.H."/>
            <person name="Cannon C."/>
            <person name="Castanera R."/>
            <person name="Culley D.E."/>
            <person name="Daum C."/>
            <person name="Ezra D."/>
            <person name="Gonzalez J.B."/>
            <person name="Henrissat B."/>
            <person name="Kuo A."/>
            <person name="Liang C."/>
            <person name="Lipzen A."/>
            <person name="Lutzoni F."/>
            <person name="Magnuson J."/>
            <person name="Mondo S."/>
            <person name="Nolan M."/>
            <person name="Ohm R."/>
            <person name="Pangilinan J."/>
            <person name="Park H.-J."/>
            <person name="Ramirez L."/>
            <person name="Alfaro M."/>
            <person name="Sun H."/>
            <person name="Tritt A."/>
            <person name="Yoshinaga Y."/>
            <person name="Zwiers L.-H."/>
            <person name="Turgeon B.G."/>
            <person name="Goodwin S.B."/>
            <person name="Spatafora J.W."/>
            <person name="Crous P.W."/>
            <person name="Grigoriev I.V."/>
        </authorList>
    </citation>
    <scope>NUCLEOTIDE SEQUENCE</scope>
    <source>
        <strain evidence="2">CBS 342.82</strain>
    </source>
</reference>
<organism evidence="2">
    <name type="scientific">Dissoconium aciculare CBS 342.82</name>
    <dbReference type="NCBI Taxonomy" id="1314786"/>
    <lineage>
        <taxon>Eukaryota</taxon>
        <taxon>Fungi</taxon>
        <taxon>Dikarya</taxon>
        <taxon>Ascomycota</taxon>
        <taxon>Pezizomycotina</taxon>
        <taxon>Dothideomycetes</taxon>
        <taxon>Dothideomycetidae</taxon>
        <taxon>Mycosphaerellales</taxon>
        <taxon>Dissoconiaceae</taxon>
        <taxon>Dissoconium</taxon>
    </lineage>
</organism>
<accession>A0A6J3M319</accession>
<name>A0A6J3M319_9PEZI</name>
<dbReference type="AlphaFoldDB" id="A0A6J3M319"/>